<reference evidence="3 4" key="1">
    <citation type="submission" date="2020-08" db="EMBL/GenBank/DDBJ databases">
        <title>Pseudomonas sp. nov.</title>
        <authorList>
            <person name="Gieschler S."/>
            <person name="Fiedler G."/>
            <person name="Brinks E."/>
            <person name="Boehnlein C."/>
            <person name="Franz C.M.A.P."/>
            <person name="Kabisch J."/>
        </authorList>
    </citation>
    <scope>NUCLEOTIDE SEQUENCE [LARGE SCALE GENOMIC DNA]</scope>
    <source>
        <strain evidence="3 4">MBT-2</strain>
    </source>
</reference>
<feature type="transmembrane region" description="Helical" evidence="2">
    <location>
        <begin position="98"/>
        <end position="114"/>
    </location>
</feature>
<feature type="transmembrane region" description="Helical" evidence="2">
    <location>
        <begin position="195"/>
        <end position="212"/>
    </location>
</feature>
<evidence type="ECO:0000313" key="4">
    <source>
        <dbReference type="Proteomes" id="UP000546173"/>
    </source>
</evidence>
<accession>A0A7X1G4B9</accession>
<feature type="transmembrane region" description="Helical" evidence="2">
    <location>
        <begin position="328"/>
        <end position="347"/>
    </location>
</feature>
<comment type="caution">
    <text evidence="3">The sequence shown here is derived from an EMBL/GenBank/DDBJ whole genome shotgun (WGS) entry which is preliminary data.</text>
</comment>
<dbReference type="RefSeq" id="WP_185793557.1">
    <property type="nucleotide sequence ID" value="NZ_JACMYH010000001.1"/>
</dbReference>
<keyword evidence="4" id="KW-1185">Reference proteome</keyword>
<feature type="transmembrane region" description="Helical" evidence="2">
    <location>
        <begin position="126"/>
        <end position="143"/>
    </location>
</feature>
<evidence type="ECO:0000256" key="1">
    <source>
        <dbReference type="SAM" id="MobiDB-lite"/>
    </source>
</evidence>
<feature type="region of interest" description="Disordered" evidence="1">
    <location>
        <begin position="406"/>
        <end position="427"/>
    </location>
</feature>
<feature type="transmembrane region" description="Helical" evidence="2">
    <location>
        <begin position="240"/>
        <end position="258"/>
    </location>
</feature>
<dbReference type="AlphaFoldDB" id="A0A7X1G4B9"/>
<keyword evidence="2" id="KW-1133">Transmembrane helix</keyword>
<evidence type="ECO:0000313" key="3">
    <source>
        <dbReference type="EMBL" id="MBC2677599.1"/>
    </source>
</evidence>
<organism evidence="3 4">
    <name type="scientific">Pseudomonas baltica</name>
    <dbReference type="NCBI Taxonomy" id="2762576"/>
    <lineage>
        <taxon>Bacteria</taxon>
        <taxon>Pseudomonadati</taxon>
        <taxon>Pseudomonadota</taxon>
        <taxon>Gammaproteobacteria</taxon>
        <taxon>Pseudomonadales</taxon>
        <taxon>Pseudomonadaceae</taxon>
        <taxon>Pseudomonas</taxon>
    </lineage>
</organism>
<dbReference type="Proteomes" id="UP000546173">
    <property type="component" value="Unassembled WGS sequence"/>
</dbReference>
<feature type="transmembrane region" description="Helical" evidence="2">
    <location>
        <begin position="359"/>
        <end position="380"/>
    </location>
</feature>
<evidence type="ECO:0000256" key="2">
    <source>
        <dbReference type="SAM" id="Phobius"/>
    </source>
</evidence>
<proteinExistence type="predicted"/>
<name>A0A7X1G4B9_9PSED</name>
<keyword evidence="2" id="KW-0472">Membrane</keyword>
<gene>
    <name evidence="3" type="ORF">H7993_04265</name>
</gene>
<feature type="transmembrane region" description="Helical" evidence="2">
    <location>
        <begin position="35"/>
        <end position="54"/>
    </location>
</feature>
<dbReference type="EMBL" id="JACMYH010000001">
    <property type="protein sequence ID" value="MBC2677599.1"/>
    <property type="molecule type" value="Genomic_DNA"/>
</dbReference>
<feature type="transmembrane region" description="Helical" evidence="2">
    <location>
        <begin position="66"/>
        <end position="86"/>
    </location>
</feature>
<sequence>MLQALFNPRTLLCLLVVVNSGFVFLTDNKLAGLPYLRELYLAGVVGAAVLLLAMWQRPWQSRASMWILFMGVALPVMSALFSWYHFEQPLFYGLLEERRNFLYLLFFPALYLMLKAQPTQEQLERYFLIGGLACVAVGFLYYFKIVPENAAVAFNVDEKDYGLNPLRPDRFSIGGSYVSLCAMMLMYRLRRRIELVPVLLLGLFAAYLWLVLQTRNTMLVWTLAALWIFRAHLHVLVKLGLAMIVVGGIAYMVMPAPFEAQYERLMALVQEATEPGGVRADTTAIILRDTAANWYVGMGALSLQWQGGFSRLYSSYFYLSDVGLLGVLYRYGFIMPLIILVYFVGFWRISRQCRNKGDLLAAFVLDMCFNLINLFLSPAMMYDGNIAALAVAAFVYYGQVRVPASQPADRPLERPAGPVGLPIRSGR</sequence>
<evidence type="ECO:0008006" key="5">
    <source>
        <dbReference type="Google" id="ProtNLM"/>
    </source>
</evidence>
<protein>
    <recommendedName>
        <fullName evidence="5">O-antigen polymerase</fullName>
    </recommendedName>
</protein>
<keyword evidence="2" id="KW-0812">Transmembrane</keyword>